<accession>I0A0U2</accession>
<reference evidence="2" key="1">
    <citation type="submission" date="2012-03" db="EMBL/GenBank/DDBJ databases">
        <title>Fervidicoccus fontis complete genome analysis confirms its distinct phylogenetic position and predicts its environmental function.</title>
        <authorList>
            <person name="Lebedinsky A.V."/>
            <person name="Mardanov A.V."/>
            <person name="Gumerov V.M."/>
            <person name="Beletsky A.V."/>
            <person name="Kublanov I.V."/>
            <person name="Perevalova A.A."/>
            <person name="Bonch-Osmolovskaya E.A."/>
            <person name="Ravin N.V."/>
            <person name="Skryabin K.G."/>
        </authorList>
    </citation>
    <scope>NUCLEOTIDE SEQUENCE [LARGE SCALE GENOMIC DNA]</scope>
    <source>
        <strain evidence="2">DSM 19380 / VKM B-2539 / Kam940</strain>
    </source>
</reference>
<dbReference type="EMBL" id="CP003423">
    <property type="protein sequence ID" value="AFH42599.1"/>
    <property type="molecule type" value="Genomic_DNA"/>
</dbReference>
<evidence type="ECO:0000313" key="2">
    <source>
        <dbReference type="Proteomes" id="UP000007391"/>
    </source>
</evidence>
<sequence>METKELSEKEEQELLKLLQNPELVESLNKTLSLLINLNKTGLLDMLNAIVNEDFIASLMKLIMTPEFLRLMDSINDLMAVLQQVTDVMIEKEEKKTGLTGLMRAFSDPDVQLAATKLVKILKVIGSYQKK</sequence>
<dbReference type="AlphaFoldDB" id="I0A0U2"/>
<dbReference type="InParanoid" id="I0A0U2"/>
<dbReference type="KEGG" id="ffo:FFONT_0609"/>
<evidence type="ECO:0008006" key="3">
    <source>
        <dbReference type="Google" id="ProtNLM"/>
    </source>
</evidence>
<keyword evidence="2" id="KW-1185">Reference proteome</keyword>
<dbReference type="Proteomes" id="UP000007391">
    <property type="component" value="Chromosome"/>
</dbReference>
<organism evidence="1 2">
    <name type="scientific">Fervidicoccus fontis (strain DSM 19380 / JCM 18336 / VKM B-2539 / Kam940)</name>
    <dbReference type="NCBI Taxonomy" id="1163730"/>
    <lineage>
        <taxon>Archaea</taxon>
        <taxon>Thermoproteota</taxon>
        <taxon>Thermoprotei</taxon>
        <taxon>Fervidicoccales</taxon>
        <taxon>Fervidicoccaceae</taxon>
        <taxon>Fervidicoccus</taxon>
    </lineage>
</organism>
<evidence type="ECO:0000313" key="1">
    <source>
        <dbReference type="EMBL" id="AFH42599.1"/>
    </source>
</evidence>
<proteinExistence type="predicted"/>
<dbReference type="Pfam" id="PF07849">
    <property type="entry name" value="DUF1641"/>
    <property type="match status" value="1"/>
</dbReference>
<dbReference type="STRING" id="1163730.FFONT_0609"/>
<dbReference type="InterPro" id="IPR012440">
    <property type="entry name" value="DUF1641"/>
</dbReference>
<gene>
    <name evidence="1" type="ordered locus">FFONT_0609</name>
</gene>
<reference evidence="1 2" key="2">
    <citation type="journal article" date="2014" name="Extremophiles">
        <title>Analysis of the complete genome of Fervidococcus fontis confirms the distinct phylogenetic position of the order Fervidicoccales and suggests its environmental function.</title>
        <authorList>
            <person name="Lebedinsky A.V."/>
            <person name="Mardanov A.V."/>
            <person name="Kublanov I.V."/>
            <person name="Gumerov V.M."/>
            <person name="Beletsky A.V."/>
            <person name="Perevalova A.A."/>
            <person name="Bidzhieva S.Kh."/>
            <person name="Bonch-Osmolovskaya E.A."/>
            <person name="Skryabin K.G."/>
            <person name="Ravin N.V."/>
        </authorList>
    </citation>
    <scope>NUCLEOTIDE SEQUENCE [LARGE SCALE GENOMIC DNA]</scope>
    <source>
        <strain evidence="2">DSM 19380 / VKM B-2539 / Kam940</strain>
    </source>
</reference>
<dbReference type="HOGENOM" id="CLU_152988_0_0_2"/>
<name>I0A0U2_FERFK</name>
<dbReference type="eggNOG" id="arCOG02113">
    <property type="taxonomic scope" value="Archaea"/>
</dbReference>
<protein>
    <recommendedName>
        <fullName evidence="3">DUF1641 domain-containing protein</fullName>
    </recommendedName>
</protein>